<evidence type="ECO:0000256" key="1">
    <source>
        <dbReference type="ARBA" id="ARBA00004477"/>
    </source>
</evidence>
<keyword evidence="5 11" id="KW-0812">Transmembrane</keyword>
<dbReference type="Gene3D" id="3.40.50.1820">
    <property type="entry name" value="alpha/beta hydrolase"/>
    <property type="match status" value="1"/>
</dbReference>
<feature type="transmembrane region" description="Helical" evidence="11">
    <location>
        <begin position="1103"/>
        <end position="1121"/>
    </location>
</feature>
<name>A0A8H7HES9_9AGAM</name>
<evidence type="ECO:0000256" key="4">
    <source>
        <dbReference type="ARBA" id="ARBA00022679"/>
    </source>
</evidence>
<protein>
    <submittedName>
        <fullName evidence="14">Alg9-like mannosyltransferase family</fullName>
    </submittedName>
</protein>
<dbReference type="GO" id="GO:0016757">
    <property type="term" value="F:glycosyltransferase activity"/>
    <property type="evidence" value="ECO:0007669"/>
    <property type="project" value="UniProtKB-KW"/>
</dbReference>
<feature type="transmembrane region" description="Helical" evidence="11">
    <location>
        <begin position="1175"/>
        <end position="1197"/>
    </location>
</feature>
<organism evidence="14 15">
    <name type="scientific">Rhizoctonia solani</name>
    <dbReference type="NCBI Taxonomy" id="456999"/>
    <lineage>
        <taxon>Eukaryota</taxon>
        <taxon>Fungi</taxon>
        <taxon>Dikarya</taxon>
        <taxon>Basidiomycota</taxon>
        <taxon>Agaricomycotina</taxon>
        <taxon>Agaricomycetes</taxon>
        <taxon>Cantharellales</taxon>
        <taxon>Ceratobasidiaceae</taxon>
        <taxon>Rhizoctonia</taxon>
    </lineage>
</organism>
<dbReference type="InterPro" id="IPR001279">
    <property type="entry name" value="Metallo-B-lactamas"/>
</dbReference>
<evidence type="ECO:0000256" key="8">
    <source>
        <dbReference type="ARBA" id="ARBA00022824"/>
    </source>
</evidence>
<reference evidence="14" key="1">
    <citation type="submission" date="2020-09" db="EMBL/GenBank/DDBJ databases">
        <title>Comparative genome analyses of four rice-infecting Rhizoctonia solani isolates reveal extensive enrichment of homogalacturonan modification genes.</title>
        <authorList>
            <person name="Lee D.-Y."/>
            <person name="Jeon J."/>
            <person name="Kim K.-T."/>
            <person name="Cheong K."/>
            <person name="Song H."/>
            <person name="Choi G."/>
            <person name="Ko J."/>
            <person name="Opiyo S.O."/>
            <person name="Zuo S."/>
            <person name="Madhav S."/>
            <person name="Lee Y.-H."/>
            <person name="Wang G.-L."/>
        </authorList>
    </citation>
    <scope>NUCLEOTIDE SEQUENCE</scope>
    <source>
        <strain evidence="14">AG1-IA YN-7</strain>
    </source>
</reference>
<dbReference type="CDD" id="cd16279">
    <property type="entry name" value="metallo-hydrolase-like_MBL-fold"/>
    <property type="match status" value="1"/>
</dbReference>
<feature type="transmembrane region" description="Helical" evidence="11">
    <location>
        <begin position="1001"/>
        <end position="1019"/>
    </location>
</feature>
<sequence length="1442" mass="162019">MAAYTDIKPFSIAVPDAQLQELRTKLDLTRLPDELELPAGQEWEWGIPLAVLKPTIEHWRTKYDWRKVEAHINQTLPQFTTYIDSANHGPQEVHFVHKRSNNPNATPLVFVHGWPGNFLEVSKMIDELANPSDPKYPAFHVVAPSLPGFVFSQRAATPGMNARGTAYLFDKLMAKLGYKYYMAQGGDWGSLVCRAFAVYHQETCLAIHKNVNFDGVPTLLKNPIMTLRTILGFAGLPGGYSKKTIEGLKSASGFISGGSGYMRIQGTRPQTLAVAMTDSPAGLLAWIGEKLYVWTDSYPWTADEIITWTMLYWINGPAGGFRYYKENPFAGNPGSPEAMAEMNNLASVWSPTPLGFSWFPKEIGRPPVEWSGINQKLVYAKEHTKGGHFAAWEVLLVRASKHYVLDIKTSNMRGRHYLTCGSASQPSGWKNKRRNTGAIVRTRSTTGVERVIVIDVGKTFLSAALELFPRHDLRQIDAVLLTHGHADAINGLDDLRCWTLGENRIQDYIDVYLSEATMNDVKRGFPYLVSKDFATGSGHIPQFKWHIIESNRPLRLDGVDFDITPIDVHHGNLPIPQHSLLLDTSVSPIPEPYLCFGFIFGSIMVYMSDVSNIPDNTWDVIEACGGLGPYPYQLFAVDCLTLRSLTAHFGVKDAIDAAVRLNAHRTCLFGFGHEIPHDVWDIIGRRVACEDVGTVWPSAQKALDYLSRVGVQQKQDIRISPVYDGELFRLASCSTIEMNLPPGTEGIRLRKPTSTAETPATARKARHTGLLQDQLRRTARAPWCPGLSTAFRMLVLVRVCAATWSNIQDCDEVFNFWEPLHYLDQGHGFQTWETSPAYAVRSWAYILLHLFPAKFPIWLASFDKRHTFFGLRMIFAFVTSFCEARLFTTVAEHVNDRVARYMLFILMFNAGMWNASTAFLPSTFAMYAVTAAASFAFAPPSSSRVQRTFAATLLFATGAIVGWPFSLLLAVPFVIEELTVYGGDIVPESSLPKWIENRWKYLFGSGAVAASIFIPVALIDTYAYGQFTLTPWNIIRYNIFGSSSGRGPNLYGTEPWYYYILNLILNFNILAPLALGSLPALLITRRFDSKRLGGARGPANQTSSPYTLLAVRLAPFYLWFITLTLQAHKEERFLYPAYPLVCFNAAVTLYLVRGWMETTFIKVTNSPYRAANTNLFRLTTLFTVVLTCLLSISRIIALFKYYHAPLDIAFHFQYEELPRLLNTTGLLPESIVKQHSSKYDEDIPIDLSPVRQFGLRVCWGAEWYRFPGSYLVPSGVEPLLVESGFDGMLPRPFPPVVPITDPSPINKDSIDSTKVPLKPSSGLFGELSRTLGRTTRIVPNGFNDLNRAEEGQASDPAECDYFVHLRLAHSPERQEPVPRVGEWEDVACFPFLDAQRSNILSRVFWVPGSLWQKGNTFGEYCLLRGKERAHIRERETKWSKTN</sequence>
<proteinExistence type="inferred from homology"/>
<dbReference type="Gene3D" id="3.60.15.10">
    <property type="entry name" value="Ribonuclease Z/Hydroxyacylglutathione hydrolase-like"/>
    <property type="match status" value="1"/>
</dbReference>
<feature type="transmembrane region" description="Helical" evidence="11">
    <location>
        <begin position="949"/>
        <end position="975"/>
    </location>
</feature>
<evidence type="ECO:0000259" key="12">
    <source>
        <dbReference type="Pfam" id="PF06441"/>
    </source>
</evidence>
<dbReference type="Pfam" id="PF12706">
    <property type="entry name" value="Lactamase_B_2"/>
    <property type="match status" value="1"/>
</dbReference>
<evidence type="ECO:0000256" key="2">
    <source>
        <dbReference type="ARBA" id="ARBA00010088"/>
    </source>
</evidence>
<dbReference type="InterPro" id="IPR036866">
    <property type="entry name" value="RibonucZ/Hydroxyglut_hydro"/>
</dbReference>
<dbReference type="Pfam" id="PF03901">
    <property type="entry name" value="Glyco_transf_22"/>
    <property type="match status" value="1"/>
</dbReference>
<evidence type="ECO:0000313" key="15">
    <source>
        <dbReference type="Proteomes" id="UP000650582"/>
    </source>
</evidence>
<keyword evidence="3 14" id="KW-0328">Glycosyltransferase</keyword>
<evidence type="ECO:0000313" key="14">
    <source>
        <dbReference type="EMBL" id="KAF8684624.1"/>
    </source>
</evidence>
<keyword evidence="9 11" id="KW-1133">Transmembrane helix</keyword>
<keyword evidence="8" id="KW-0256">Endoplasmic reticulum</keyword>
<dbReference type="SUPFAM" id="SSF53474">
    <property type="entry name" value="alpha/beta-Hydrolases"/>
    <property type="match status" value="1"/>
</dbReference>
<dbReference type="InterPro" id="IPR005599">
    <property type="entry name" value="GPI_mannosylTrfase"/>
</dbReference>
<dbReference type="GO" id="GO:0005789">
    <property type="term" value="C:endoplasmic reticulum membrane"/>
    <property type="evidence" value="ECO:0007669"/>
    <property type="project" value="UniProtKB-SubCell"/>
</dbReference>
<comment type="caution">
    <text evidence="14">The sequence shown here is derived from an EMBL/GenBank/DDBJ whole genome shotgun (WGS) entry which is preliminary data.</text>
</comment>
<comment type="similarity">
    <text evidence="2">Belongs to the peptidase S33 family.</text>
</comment>
<comment type="subcellular location">
    <subcellularLocation>
        <location evidence="1">Endoplasmic reticulum membrane</location>
        <topology evidence="1">Multi-pass membrane protein</topology>
    </subcellularLocation>
</comment>
<feature type="domain" description="Metallo-beta-lactamase" evidence="13">
    <location>
        <begin position="451"/>
        <end position="669"/>
    </location>
</feature>
<accession>A0A8H7HES9</accession>
<feature type="domain" description="Epoxide hydrolase N-terminal" evidence="12">
    <location>
        <begin position="7"/>
        <end position="121"/>
    </location>
</feature>
<dbReference type="GO" id="GO:0004301">
    <property type="term" value="F:epoxide hydrolase activity"/>
    <property type="evidence" value="ECO:0007669"/>
    <property type="project" value="TreeGrafter"/>
</dbReference>
<evidence type="ECO:0000256" key="9">
    <source>
        <dbReference type="ARBA" id="ARBA00022989"/>
    </source>
</evidence>
<dbReference type="SUPFAM" id="SSF56281">
    <property type="entry name" value="Metallo-hydrolase/oxidoreductase"/>
    <property type="match status" value="1"/>
</dbReference>
<feature type="transmembrane region" description="Helical" evidence="11">
    <location>
        <begin position="911"/>
        <end position="937"/>
    </location>
</feature>
<dbReference type="Proteomes" id="UP000650582">
    <property type="component" value="Unassembled WGS sequence"/>
</dbReference>
<keyword evidence="10 11" id="KW-0472">Membrane</keyword>
<evidence type="ECO:0000256" key="5">
    <source>
        <dbReference type="ARBA" id="ARBA00022692"/>
    </source>
</evidence>
<dbReference type="PANTHER" id="PTHR21661">
    <property type="entry name" value="EPOXIDE HYDROLASE 1-RELATED"/>
    <property type="match status" value="1"/>
</dbReference>
<dbReference type="GO" id="GO:0097176">
    <property type="term" value="P:epoxide metabolic process"/>
    <property type="evidence" value="ECO:0007669"/>
    <property type="project" value="TreeGrafter"/>
</dbReference>
<gene>
    <name evidence="14" type="ORF">RHS04_01301</name>
</gene>
<evidence type="ECO:0000256" key="11">
    <source>
        <dbReference type="SAM" id="Phobius"/>
    </source>
</evidence>
<dbReference type="EMBL" id="JACYCC010000025">
    <property type="protein sequence ID" value="KAF8684624.1"/>
    <property type="molecule type" value="Genomic_DNA"/>
</dbReference>
<dbReference type="Pfam" id="PF06441">
    <property type="entry name" value="EHN"/>
    <property type="match status" value="1"/>
</dbReference>
<evidence type="ECO:0000256" key="3">
    <source>
        <dbReference type="ARBA" id="ARBA00022676"/>
    </source>
</evidence>
<dbReference type="InterPro" id="IPR010497">
    <property type="entry name" value="Epoxide_hydro_N"/>
</dbReference>
<feature type="transmembrane region" description="Helical" evidence="11">
    <location>
        <begin position="1133"/>
        <end position="1155"/>
    </location>
</feature>
<feature type="transmembrane region" description="Helical" evidence="11">
    <location>
        <begin position="1056"/>
        <end position="1083"/>
    </location>
</feature>
<evidence type="ECO:0000256" key="6">
    <source>
        <dbReference type="ARBA" id="ARBA00022797"/>
    </source>
</evidence>
<feature type="transmembrane region" description="Helical" evidence="11">
    <location>
        <begin position="869"/>
        <end position="891"/>
    </location>
</feature>
<dbReference type="InterPro" id="IPR029058">
    <property type="entry name" value="AB_hydrolase_fold"/>
</dbReference>
<keyword evidence="4 14" id="KW-0808">Transferase</keyword>
<dbReference type="PANTHER" id="PTHR21661:SF35">
    <property type="entry name" value="EPOXIDE HYDROLASE"/>
    <property type="match status" value="1"/>
</dbReference>
<keyword evidence="7" id="KW-0378">Hydrolase</keyword>
<dbReference type="UniPathway" id="UPA00378"/>
<keyword evidence="6" id="KW-0058">Aromatic hydrocarbons catabolism</keyword>
<evidence type="ECO:0000259" key="13">
    <source>
        <dbReference type="Pfam" id="PF12706"/>
    </source>
</evidence>
<evidence type="ECO:0000256" key="10">
    <source>
        <dbReference type="ARBA" id="ARBA00023136"/>
    </source>
</evidence>
<evidence type="ECO:0000256" key="7">
    <source>
        <dbReference type="ARBA" id="ARBA00022801"/>
    </source>
</evidence>